<accession>A0AA40FF08</accession>
<keyword evidence="2" id="KW-1185">Reference proteome</keyword>
<reference evidence="1" key="1">
    <citation type="submission" date="2021-10" db="EMBL/GenBank/DDBJ databases">
        <title>Melipona bicolor Genome sequencing and assembly.</title>
        <authorList>
            <person name="Araujo N.S."/>
            <person name="Arias M.C."/>
        </authorList>
    </citation>
    <scope>NUCLEOTIDE SEQUENCE</scope>
    <source>
        <strain evidence="1">USP_2M_L1-L4_2017</strain>
        <tissue evidence="1">Whole body</tissue>
    </source>
</reference>
<dbReference type="AlphaFoldDB" id="A0AA40FF08"/>
<evidence type="ECO:0000313" key="1">
    <source>
        <dbReference type="EMBL" id="KAK1117811.1"/>
    </source>
</evidence>
<proteinExistence type="predicted"/>
<dbReference type="Proteomes" id="UP001177670">
    <property type="component" value="Unassembled WGS sequence"/>
</dbReference>
<dbReference type="EMBL" id="JAHYIQ010000048">
    <property type="protein sequence ID" value="KAK1117811.1"/>
    <property type="molecule type" value="Genomic_DNA"/>
</dbReference>
<comment type="caution">
    <text evidence="1">The sequence shown here is derived from an EMBL/GenBank/DDBJ whole genome shotgun (WGS) entry which is preliminary data.</text>
</comment>
<name>A0AA40FF08_9HYME</name>
<gene>
    <name evidence="1" type="ORF">K0M31_015747</name>
</gene>
<evidence type="ECO:0000313" key="2">
    <source>
        <dbReference type="Proteomes" id="UP001177670"/>
    </source>
</evidence>
<organism evidence="1 2">
    <name type="scientific">Melipona bicolor</name>
    <dbReference type="NCBI Taxonomy" id="60889"/>
    <lineage>
        <taxon>Eukaryota</taxon>
        <taxon>Metazoa</taxon>
        <taxon>Ecdysozoa</taxon>
        <taxon>Arthropoda</taxon>
        <taxon>Hexapoda</taxon>
        <taxon>Insecta</taxon>
        <taxon>Pterygota</taxon>
        <taxon>Neoptera</taxon>
        <taxon>Endopterygota</taxon>
        <taxon>Hymenoptera</taxon>
        <taxon>Apocrita</taxon>
        <taxon>Aculeata</taxon>
        <taxon>Apoidea</taxon>
        <taxon>Anthophila</taxon>
        <taxon>Apidae</taxon>
        <taxon>Melipona</taxon>
    </lineage>
</organism>
<protein>
    <submittedName>
        <fullName evidence="1">Uncharacterized protein</fullName>
    </submittedName>
</protein>
<sequence>MIIPFLDRVNLNSSRGIDGPRQVNSAERVTLLAAKEFIGTTAGNVVPFGFCPEEEDRAAGGAGRGWSSPFLVGIILVGGTYVARPTSPPTRVQQWICNNISVSFSSGSRFSEILPSSSDTCTRDK</sequence>